<organism evidence="1 2">
    <name type="scientific">Mesorhizobium prunaredense</name>
    <dbReference type="NCBI Taxonomy" id="1631249"/>
    <lineage>
        <taxon>Bacteria</taxon>
        <taxon>Pseudomonadati</taxon>
        <taxon>Pseudomonadota</taxon>
        <taxon>Alphaproteobacteria</taxon>
        <taxon>Hyphomicrobiales</taxon>
        <taxon>Phyllobacteriaceae</taxon>
        <taxon>Mesorhizobium</taxon>
    </lineage>
</organism>
<dbReference type="AlphaFoldDB" id="A0A1R3UZU3"/>
<gene>
    <name evidence="1" type="ORF">BQ8794_10477</name>
</gene>
<proteinExistence type="predicted"/>
<reference evidence="2" key="1">
    <citation type="submission" date="2017-01" db="EMBL/GenBank/DDBJ databases">
        <authorList>
            <person name="Brunel B."/>
        </authorList>
    </citation>
    <scope>NUCLEOTIDE SEQUENCE [LARGE SCALE GENOMIC DNA]</scope>
</reference>
<accession>A0A1R3UZU3</accession>
<dbReference type="EMBL" id="FTPD01000001">
    <property type="protein sequence ID" value="SIT53107.1"/>
    <property type="molecule type" value="Genomic_DNA"/>
</dbReference>
<sequence>MSNSADEAFDLLLRDAWHDQFRRSARRASGSYPLARDAHFGVWSAGGAEEKSIDTFARPEDLEFSFIG</sequence>
<name>A0A1R3UZU3_9HYPH</name>
<protein>
    <submittedName>
        <fullName evidence="1">Uncharacterized protein</fullName>
    </submittedName>
</protein>
<evidence type="ECO:0000313" key="1">
    <source>
        <dbReference type="EMBL" id="SIT53107.1"/>
    </source>
</evidence>
<keyword evidence="2" id="KW-1185">Reference proteome</keyword>
<evidence type="ECO:0000313" key="2">
    <source>
        <dbReference type="Proteomes" id="UP000188388"/>
    </source>
</evidence>
<dbReference type="Proteomes" id="UP000188388">
    <property type="component" value="Unassembled WGS sequence"/>
</dbReference>